<sequence>MKLECRRAISPTPLNMRGDFSSFSPFFKSPGAGGVYMPPALEVKGVTSRP</sequence>
<gene>
    <name evidence="1" type="ORF">S01H4_55358</name>
</gene>
<proteinExistence type="predicted"/>
<reference evidence="1" key="1">
    <citation type="journal article" date="2014" name="Front. Microbiol.">
        <title>High frequency of phylogenetically diverse reductive dehalogenase-homologous genes in deep subseafloor sedimentary metagenomes.</title>
        <authorList>
            <person name="Kawai M."/>
            <person name="Futagami T."/>
            <person name="Toyoda A."/>
            <person name="Takaki Y."/>
            <person name="Nishi S."/>
            <person name="Hori S."/>
            <person name="Arai W."/>
            <person name="Tsubouchi T."/>
            <person name="Morono Y."/>
            <person name="Uchiyama I."/>
            <person name="Ito T."/>
            <person name="Fujiyama A."/>
            <person name="Inagaki F."/>
            <person name="Takami H."/>
        </authorList>
    </citation>
    <scope>NUCLEOTIDE SEQUENCE</scope>
    <source>
        <strain evidence="1">Expedition CK06-06</strain>
    </source>
</reference>
<evidence type="ECO:0000313" key="1">
    <source>
        <dbReference type="EMBL" id="GAH18137.1"/>
    </source>
</evidence>
<name>X1DD53_9ZZZZ</name>
<accession>X1DD53</accession>
<protein>
    <submittedName>
        <fullName evidence="1">Uncharacterized protein</fullName>
    </submittedName>
</protein>
<dbReference type="EMBL" id="BART01031940">
    <property type="protein sequence ID" value="GAH18137.1"/>
    <property type="molecule type" value="Genomic_DNA"/>
</dbReference>
<organism evidence="1">
    <name type="scientific">marine sediment metagenome</name>
    <dbReference type="NCBI Taxonomy" id="412755"/>
    <lineage>
        <taxon>unclassified sequences</taxon>
        <taxon>metagenomes</taxon>
        <taxon>ecological metagenomes</taxon>
    </lineage>
</organism>
<comment type="caution">
    <text evidence="1">The sequence shown here is derived from an EMBL/GenBank/DDBJ whole genome shotgun (WGS) entry which is preliminary data.</text>
</comment>
<dbReference type="AlphaFoldDB" id="X1DD53"/>